<name>A0AAE1BZH8_PETCI</name>
<reference evidence="1" key="1">
    <citation type="submission" date="2023-10" db="EMBL/GenBank/DDBJ databases">
        <title>Genome assemblies of two species of porcelain crab, Petrolisthes cinctipes and Petrolisthes manimaculis (Anomura: Porcellanidae).</title>
        <authorList>
            <person name="Angst P."/>
        </authorList>
    </citation>
    <scope>NUCLEOTIDE SEQUENCE</scope>
    <source>
        <strain evidence="1">PB745_01</strain>
        <tissue evidence="1">Gill</tissue>
    </source>
</reference>
<comment type="caution">
    <text evidence="1">The sequence shown here is derived from an EMBL/GenBank/DDBJ whole genome shotgun (WGS) entry which is preliminary data.</text>
</comment>
<dbReference type="InterPro" id="IPR027417">
    <property type="entry name" value="P-loop_NTPase"/>
</dbReference>
<protein>
    <recommendedName>
        <fullName evidence="3">Nicotinamide riboside kinase 1</fullName>
    </recommendedName>
</protein>
<evidence type="ECO:0008006" key="3">
    <source>
        <dbReference type="Google" id="ProtNLM"/>
    </source>
</evidence>
<keyword evidence="2" id="KW-1185">Reference proteome</keyword>
<dbReference type="AlphaFoldDB" id="A0AAE1BZH8"/>
<gene>
    <name evidence="1" type="ORF">Pcinc_034685</name>
</gene>
<evidence type="ECO:0000313" key="1">
    <source>
        <dbReference type="EMBL" id="KAK3859173.1"/>
    </source>
</evidence>
<dbReference type="EMBL" id="JAWQEG010005096">
    <property type="protein sequence ID" value="KAK3859173.1"/>
    <property type="molecule type" value="Genomic_DNA"/>
</dbReference>
<accession>A0AAE1BZH8</accession>
<proteinExistence type="predicted"/>
<dbReference type="Proteomes" id="UP001286313">
    <property type="component" value="Unassembled WGS sequence"/>
</dbReference>
<organism evidence="1 2">
    <name type="scientific">Petrolisthes cinctipes</name>
    <name type="common">Flat porcelain crab</name>
    <dbReference type="NCBI Taxonomy" id="88211"/>
    <lineage>
        <taxon>Eukaryota</taxon>
        <taxon>Metazoa</taxon>
        <taxon>Ecdysozoa</taxon>
        <taxon>Arthropoda</taxon>
        <taxon>Crustacea</taxon>
        <taxon>Multicrustacea</taxon>
        <taxon>Malacostraca</taxon>
        <taxon>Eumalacostraca</taxon>
        <taxon>Eucarida</taxon>
        <taxon>Decapoda</taxon>
        <taxon>Pleocyemata</taxon>
        <taxon>Anomura</taxon>
        <taxon>Galatheoidea</taxon>
        <taxon>Porcellanidae</taxon>
        <taxon>Petrolisthes</taxon>
    </lineage>
</organism>
<dbReference type="Gene3D" id="3.40.50.300">
    <property type="entry name" value="P-loop containing nucleotide triphosphate hydrolases"/>
    <property type="match status" value="1"/>
</dbReference>
<sequence>MRSRLVLYVSNMATTGSLENPFERKVDPSGHRKRWRIVGLSGISGGGKSTLAYSLLAALPTTVVYLGQDEYILPDDHPSHPKAAEEVGCVNKETIRSIDMKKMLADIYKILSSDPNTIAITDYSTLLERKKVIGCGLPEPRQPPYGCRQHSSFPAVLLVDGFLLYMNCEVSALCDLRYFFTLTKAECWSRRSKRKFTNSLSMSSPQYFESCVWPSYTEDFSRMSSSVTDVHLLDGTSSPSVVHERVLKDIFNVLEYTE</sequence>
<dbReference type="PANTHER" id="PTHR10285">
    <property type="entry name" value="URIDINE KINASE"/>
    <property type="match status" value="1"/>
</dbReference>
<evidence type="ECO:0000313" key="2">
    <source>
        <dbReference type="Proteomes" id="UP001286313"/>
    </source>
</evidence>
<dbReference type="SUPFAM" id="SSF52540">
    <property type="entry name" value="P-loop containing nucleoside triphosphate hydrolases"/>
    <property type="match status" value="1"/>
</dbReference>